<dbReference type="InterPro" id="IPR016035">
    <property type="entry name" value="Acyl_Trfase/lysoPLipase"/>
</dbReference>
<feature type="compositionally biased region" description="Basic and acidic residues" evidence="1">
    <location>
        <begin position="1"/>
        <end position="29"/>
    </location>
</feature>
<keyword evidence="2" id="KW-0812">Transmembrane</keyword>
<sequence>MKDSVEQAASSEKRAKAPEQWRQDEWECVKRRREQAFPSANADHPGTPGEEPRNLTGLALSGGGIRSALFNDGFLQALSHRGLLRYVDFLCSVSGGGYIAGHLTSQSDSESEQCFHDDPKRRDLGRDPETGETRRHRLPGIGGYLSRPLEFIPAYLWSLFFSLAFYFGAIGIVATLAALLWRSFDSFAFRGIYDKALGLNQYGDELTIAFLPAFILIAFMVAGEIGLTFCRFSSQVLNERLLSFHRRFRATMLLGIVFASLTSIAIFLGNGKSFVRDGSDTLYLNRYVQYFAILAGTIQVLVFLGRDRLFRSERGEAKSWQRYAQQSVTTMVVVTLVFSMVHWMGRENISGYTEHRDPHLVVGDVLDWPRFTEISNTYQSADPGDATPEGEDSPATGGGKGVDSADEKIQPPGSWHGAVVRSRINLFGMDRVADGIVDPNIESSLSEPPPPDVITYRDAIKSADDEDHAGPWLLPTRILAAAHGYWRSIMRPIKQDNVEDAGKPESSSIQATVNRLIADNHKIRVSRAESLKGFNTNLESVAFTYFLLAQLVSRDNDSRENNRDWQSAITSEKKDEFLRVNELVDSGLLRVNKPQAEQLATYFHSLQLRHPDVESANDGALNNARDATFANRMLLEGLYPKVVQRYDIPSTLVVPPHDQQTRKRWLLGWTLLMLTGLLGGLGPRRVATVFHFYRRQLASNFLVPTESPGKRYGDRRLSELDPCRDGLPYPLILAGALKPSLVNGSYRVAARPFVFSPKYCGSFEERETPIDSHQVSFSGSPHGPPLTLADAVTLSGAAVTPLMTQNRWLTIILDFFNTGIGQRVRRTDRTAATSSPANNHPWILSLSAAALVGGVCWEFVGLRWSLLLVMPTTALFWYCWCFQIGSPGWIRSLCFPKDSYHEPEFNQNQSFYVADGGYVDYLGVSELLRRRCETIVVSDAGANVGGNSLGTLATMCERAAQEQGIRFLDLDHEAPIDFGRLEINQESRLVHQPFLCMRVRYPEPERPEALLVYCQMSITSSDPIEIQNIRNLFPSFPDEPTVNQFYNEKQVAAYRSLGYHIGSRFCSELYPWFNNHPESWMFKSPPKNRSRKGKAPVEDKGSTGKFTAGDEAASQKHELFQATLRDGVAEHDSIKRLPMCQPLSSILRERLLTSYRLACYHEVTYHKDDIFAEAIWTDGAFACPTLAQEIKGFLELPSTSRELANKWLKRYECNADLRSVYRKAVIEDTNSLGVLFESYCGALWSRMIADAKVPRGNPDAQVARVAAHLTCIAAACQEVHQGRPSAVFQVGGRSKLIDLCWQIAQGIVETAPKQAGYFDINQLFRDMDSTIAELIEMERSVFQGGEHVATISFAQCMSTAWGKLAHDAPEGPVNVEELAITERLFLPDGVLGTFEQRGITERQSIDSMSLMTAEIRHQLDVGMREIRLKEIRHALAKSWFLGFCPVQQQRLLKELETIPDESEKERETEILAKKIVTAILASLD</sequence>
<comment type="caution">
    <text evidence="3">The sequence shown here is derived from an EMBL/GenBank/DDBJ whole genome shotgun (WGS) entry which is preliminary data.</text>
</comment>
<evidence type="ECO:0000313" key="3">
    <source>
        <dbReference type="EMBL" id="TWT66182.1"/>
    </source>
</evidence>
<dbReference type="SUPFAM" id="SSF52151">
    <property type="entry name" value="FabD/lysophospholipase-like"/>
    <property type="match status" value="1"/>
</dbReference>
<feature type="transmembrane region" description="Helical" evidence="2">
    <location>
        <begin position="208"/>
        <end position="229"/>
    </location>
</feature>
<protein>
    <recommendedName>
        <fullName evidence="5">Patatin-like phospholipase</fullName>
    </recommendedName>
</protein>
<keyword evidence="2" id="KW-1133">Transmembrane helix</keyword>
<keyword evidence="4" id="KW-1185">Reference proteome</keyword>
<accession>A0A5C5XX44</accession>
<proteinExistence type="predicted"/>
<reference evidence="3 4" key="1">
    <citation type="submission" date="2019-02" db="EMBL/GenBank/DDBJ databases">
        <title>Deep-cultivation of Planctomycetes and their phenomic and genomic characterization uncovers novel biology.</title>
        <authorList>
            <person name="Wiegand S."/>
            <person name="Jogler M."/>
            <person name="Boedeker C."/>
            <person name="Pinto D."/>
            <person name="Vollmers J."/>
            <person name="Rivas-Marin E."/>
            <person name="Kohn T."/>
            <person name="Peeters S.H."/>
            <person name="Heuer A."/>
            <person name="Rast P."/>
            <person name="Oberbeckmann S."/>
            <person name="Bunk B."/>
            <person name="Jeske O."/>
            <person name="Meyerdierks A."/>
            <person name="Storesund J.E."/>
            <person name="Kallscheuer N."/>
            <person name="Luecker S."/>
            <person name="Lage O.M."/>
            <person name="Pohl T."/>
            <person name="Merkel B.J."/>
            <person name="Hornburger P."/>
            <person name="Mueller R.-W."/>
            <person name="Bruemmer F."/>
            <person name="Labrenz M."/>
            <person name="Spormann A.M."/>
            <person name="Op Den Camp H."/>
            <person name="Overmann J."/>
            <person name="Amann R."/>
            <person name="Jetten M.S.M."/>
            <person name="Mascher T."/>
            <person name="Medema M.H."/>
            <person name="Devos D.P."/>
            <person name="Kaster A.-K."/>
            <person name="Ovreas L."/>
            <person name="Rohde M."/>
            <person name="Galperin M.Y."/>
            <person name="Jogler C."/>
        </authorList>
    </citation>
    <scope>NUCLEOTIDE SEQUENCE [LARGE SCALE GENOMIC DNA]</scope>
    <source>
        <strain evidence="3 4">CA85</strain>
    </source>
</reference>
<evidence type="ECO:0000256" key="1">
    <source>
        <dbReference type="SAM" id="MobiDB-lite"/>
    </source>
</evidence>
<name>A0A5C5XX44_9BACT</name>
<dbReference type="GO" id="GO:0004623">
    <property type="term" value="F:phospholipase A2 activity"/>
    <property type="evidence" value="ECO:0007669"/>
    <property type="project" value="TreeGrafter"/>
</dbReference>
<dbReference type="Gene3D" id="3.40.1090.10">
    <property type="entry name" value="Cytosolic phospholipase A2 catalytic domain"/>
    <property type="match status" value="1"/>
</dbReference>
<feature type="region of interest" description="Disordered" evidence="1">
    <location>
        <begin position="377"/>
        <end position="414"/>
    </location>
</feature>
<feature type="compositionally biased region" description="Basic and acidic residues" evidence="1">
    <location>
        <begin position="113"/>
        <end position="133"/>
    </location>
</feature>
<dbReference type="EMBL" id="SJPK01000006">
    <property type="protein sequence ID" value="TWT66182.1"/>
    <property type="molecule type" value="Genomic_DNA"/>
</dbReference>
<dbReference type="PANTHER" id="PTHR10728">
    <property type="entry name" value="CYTOSOLIC PHOSPHOLIPASE A2"/>
    <property type="match status" value="1"/>
</dbReference>
<keyword evidence="2" id="KW-0472">Membrane</keyword>
<evidence type="ECO:0000256" key="2">
    <source>
        <dbReference type="SAM" id="Phobius"/>
    </source>
</evidence>
<gene>
    <name evidence="3" type="ORF">CA85_30460</name>
</gene>
<evidence type="ECO:0000313" key="4">
    <source>
        <dbReference type="Proteomes" id="UP000318053"/>
    </source>
</evidence>
<feature type="transmembrane region" description="Helical" evidence="2">
    <location>
        <begin position="154"/>
        <end position="181"/>
    </location>
</feature>
<dbReference type="Proteomes" id="UP000318053">
    <property type="component" value="Unassembled WGS sequence"/>
</dbReference>
<dbReference type="PANTHER" id="PTHR10728:SF40">
    <property type="entry name" value="PATATIN FAMILY PROTEIN"/>
    <property type="match status" value="1"/>
</dbReference>
<dbReference type="GO" id="GO:0005829">
    <property type="term" value="C:cytosol"/>
    <property type="evidence" value="ECO:0007669"/>
    <property type="project" value="TreeGrafter"/>
</dbReference>
<organism evidence="3 4">
    <name type="scientific">Allorhodopirellula solitaria</name>
    <dbReference type="NCBI Taxonomy" id="2527987"/>
    <lineage>
        <taxon>Bacteria</taxon>
        <taxon>Pseudomonadati</taxon>
        <taxon>Planctomycetota</taxon>
        <taxon>Planctomycetia</taxon>
        <taxon>Pirellulales</taxon>
        <taxon>Pirellulaceae</taxon>
        <taxon>Allorhodopirellula</taxon>
    </lineage>
</organism>
<evidence type="ECO:0008006" key="5">
    <source>
        <dbReference type="Google" id="ProtNLM"/>
    </source>
</evidence>
<dbReference type="OrthoDB" id="289717at2"/>
<feature type="transmembrane region" description="Helical" evidence="2">
    <location>
        <begin position="250"/>
        <end position="268"/>
    </location>
</feature>
<feature type="region of interest" description="Disordered" evidence="1">
    <location>
        <begin position="1083"/>
        <end position="1112"/>
    </location>
</feature>
<feature type="region of interest" description="Disordered" evidence="1">
    <location>
        <begin position="1"/>
        <end position="55"/>
    </location>
</feature>
<dbReference type="RefSeq" id="WP_146391984.1">
    <property type="nucleotide sequence ID" value="NZ_SJPK01000006.1"/>
</dbReference>
<feature type="region of interest" description="Disordered" evidence="1">
    <location>
        <begin position="109"/>
        <end position="135"/>
    </location>
</feature>
<feature type="transmembrane region" description="Helical" evidence="2">
    <location>
        <begin position="288"/>
        <end position="306"/>
    </location>
</feature>
<feature type="transmembrane region" description="Helical" evidence="2">
    <location>
        <begin position="327"/>
        <end position="345"/>
    </location>
</feature>
<dbReference type="GO" id="GO:0046475">
    <property type="term" value="P:glycerophospholipid catabolic process"/>
    <property type="evidence" value="ECO:0007669"/>
    <property type="project" value="TreeGrafter"/>
</dbReference>